<evidence type="ECO:0000313" key="1">
    <source>
        <dbReference type="EMBL" id="PTB86880.1"/>
    </source>
</evidence>
<protein>
    <recommendedName>
        <fullName evidence="2">DUF1259 domain-containing protein</fullName>
    </recommendedName>
</protein>
<dbReference type="InterPro" id="IPR011094">
    <property type="entry name" value="Uncharacterised_LppY/LpqO"/>
</dbReference>
<proteinExistence type="predicted"/>
<comment type="caution">
    <text evidence="1">The sequence shown here is derived from an EMBL/GenBank/DDBJ whole genome shotgun (WGS) entry which is preliminary data.</text>
</comment>
<reference evidence="1" key="1">
    <citation type="submission" date="2018-03" db="EMBL/GenBank/DDBJ databases">
        <title>Cross-interface Injection: A General Nanoliter Liquid Handling Method Applied to Single Cells Genome Amplification Automated Nanoliter Liquid Handling Applied to Single Cell Multiple Displacement Amplification.</title>
        <authorList>
            <person name="Yun J."/>
            <person name="Xu P."/>
            <person name="Xu J."/>
            <person name="Dai X."/>
            <person name="Wang Y."/>
            <person name="Zheng X."/>
            <person name="Cao C."/>
            <person name="Yi Q."/>
            <person name="Zhu Y."/>
            <person name="Wang L."/>
            <person name="Dong Z."/>
            <person name="Huang Y."/>
            <person name="Huang L."/>
            <person name="Du W."/>
        </authorList>
    </citation>
    <scope>NUCLEOTIDE SEQUENCE [LARGE SCALE GENOMIC DNA]</scope>
    <source>
        <strain evidence="1">Z-D3-2</strain>
    </source>
</reference>
<dbReference type="Pfam" id="PF07485">
    <property type="entry name" value="DUF1529"/>
    <property type="match status" value="2"/>
</dbReference>
<gene>
    <name evidence="1" type="ORF">C9940_00580</name>
</gene>
<evidence type="ECO:0008006" key="2">
    <source>
        <dbReference type="Google" id="ProtNLM"/>
    </source>
</evidence>
<sequence length="292" mass="31184">MQAPVAFADAPGSLDPEIISKAADTQATVKPDGVVRIGWQRDDVPVLVDGIRLPTPAGLGSWAAFKTVPDGGVMLMGDTVVFEDEITPAMDAAFAHGLEITALHNHFIFDRPPVYFMHIGGHEQSAEKLAGGVKAMWDAIKKVRKKHATPVERFPGSVPEITGEYDTASLETILGAEGSLNGQVLKFTFGRSATMHGTEFGASMGLATWAAFTGNKDHAVVDGDFAMTAGEVQPVMHALRDAGIHIVALHNHMIGETPPYYFLHYWGNGDPEVLARGLHAALEAQKNAGTSH</sequence>
<name>A0A2T4CZ86_9GAMM</name>
<dbReference type="EMBL" id="PYVN01000003">
    <property type="protein sequence ID" value="PTB86880.1"/>
    <property type="molecule type" value="Genomic_DNA"/>
</dbReference>
<dbReference type="AlphaFoldDB" id="A0A2T4CZ86"/>
<organism evidence="1">
    <name type="scientific">Pseudidiomarina aestuarii</name>
    <dbReference type="NCBI Taxonomy" id="624146"/>
    <lineage>
        <taxon>Bacteria</taxon>
        <taxon>Pseudomonadati</taxon>
        <taxon>Pseudomonadota</taxon>
        <taxon>Gammaproteobacteria</taxon>
        <taxon>Alteromonadales</taxon>
        <taxon>Idiomarinaceae</taxon>
        <taxon>Pseudidiomarina</taxon>
    </lineage>
</organism>
<accession>A0A2T4CZ86</accession>